<keyword evidence="4" id="KW-1185">Reference proteome</keyword>
<dbReference type="SUPFAM" id="SSF51905">
    <property type="entry name" value="FAD/NAD(P)-binding domain"/>
    <property type="match status" value="1"/>
</dbReference>
<feature type="domain" description="FAD dependent oxidoreductase" evidence="2">
    <location>
        <begin position="10"/>
        <end position="348"/>
    </location>
</feature>
<protein>
    <submittedName>
        <fullName evidence="3">FAD dependent oxidoreductase</fullName>
    </submittedName>
</protein>
<dbReference type="eggNOG" id="COG0665">
    <property type="taxonomic scope" value="Bacteria"/>
</dbReference>
<dbReference type="AlphaFoldDB" id="D3F3L6"/>
<evidence type="ECO:0000313" key="4">
    <source>
        <dbReference type="Proteomes" id="UP000008229"/>
    </source>
</evidence>
<dbReference type="RefSeq" id="WP_012935432.1">
    <property type="nucleotide sequence ID" value="NC_013739.1"/>
</dbReference>
<dbReference type="EMBL" id="CP001854">
    <property type="protein sequence ID" value="ADB52381.1"/>
    <property type="molecule type" value="Genomic_DNA"/>
</dbReference>
<dbReference type="GO" id="GO:0005737">
    <property type="term" value="C:cytoplasm"/>
    <property type="evidence" value="ECO:0007669"/>
    <property type="project" value="TreeGrafter"/>
</dbReference>
<evidence type="ECO:0000313" key="3">
    <source>
        <dbReference type="EMBL" id="ADB52381.1"/>
    </source>
</evidence>
<dbReference type="GO" id="GO:0016491">
    <property type="term" value="F:oxidoreductase activity"/>
    <property type="evidence" value="ECO:0007669"/>
    <property type="project" value="UniProtKB-KW"/>
</dbReference>
<reference evidence="3 4" key="1">
    <citation type="journal article" date="2010" name="Stand. Genomic Sci.">
        <title>Complete genome sequence of Conexibacter woesei type strain (ID131577).</title>
        <authorList>
            <person name="Pukall R."/>
            <person name="Lapidus A."/>
            <person name="Glavina Del Rio T."/>
            <person name="Copeland A."/>
            <person name="Tice H."/>
            <person name="Cheng J.-F."/>
            <person name="Lucas S."/>
            <person name="Chen F."/>
            <person name="Nolan M."/>
            <person name="Bruce D."/>
            <person name="Goodwin L."/>
            <person name="Pitluck S."/>
            <person name="Mavromatis K."/>
            <person name="Ivanova N."/>
            <person name="Ovchinnikova G."/>
            <person name="Pati A."/>
            <person name="Chen A."/>
            <person name="Palaniappan K."/>
            <person name="Land M."/>
            <person name="Hauser L."/>
            <person name="Chang Y.-J."/>
            <person name="Jeffries C.D."/>
            <person name="Chain P."/>
            <person name="Meincke L."/>
            <person name="Sims D."/>
            <person name="Brettin T."/>
            <person name="Detter J.C."/>
            <person name="Rohde M."/>
            <person name="Goeker M."/>
            <person name="Bristow J."/>
            <person name="Eisen J.A."/>
            <person name="Markowitz V."/>
            <person name="Kyrpides N.C."/>
            <person name="Klenk H.-P."/>
            <person name="Hugenholtz P."/>
        </authorList>
    </citation>
    <scope>NUCLEOTIDE SEQUENCE [LARGE SCALE GENOMIC DNA]</scope>
    <source>
        <strain evidence="4">DSM 14684 / CIP 108061 / JCM 11494 / NBRC 100937 / ID131577</strain>
    </source>
</reference>
<dbReference type="PANTHER" id="PTHR13847">
    <property type="entry name" value="SARCOSINE DEHYDROGENASE-RELATED"/>
    <property type="match status" value="1"/>
</dbReference>
<dbReference type="Pfam" id="PF01266">
    <property type="entry name" value="DAO"/>
    <property type="match status" value="1"/>
</dbReference>
<dbReference type="InterPro" id="IPR036188">
    <property type="entry name" value="FAD/NAD-bd_sf"/>
</dbReference>
<dbReference type="STRING" id="469383.Cwoe_3964"/>
<accession>D3F3L6</accession>
<gene>
    <name evidence="3" type="ordered locus">Cwoe_3964</name>
</gene>
<dbReference type="InterPro" id="IPR006076">
    <property type="entry name" value="FAD-dep_OxRdtase"/>
</dbReference>
<dbReference type="PANTHER" id="PTHR13847:SF287">
    <property type="entry name" value="FAD-DEPENDENT OXIDOREDUCTASE DOMAIN-CONTAINING PROTEIN 1"/>
    <property type="match status" value="1"/>
</dbReference>
<proteinExistence type="predicted"/>
<sequence>MRPLDEERADVVIIGGGGIGASAAYHLTEMGVTDVALVERDVLAAGSTSKSLGGIRLQFGDELNVRITRRSLDAFERFDEVVANGGLDVDIDLRQMGYLILLDSEDDLEVFRGALAMQQSLGVPSREVSVDEVRAMMPALDTEGVLAATYCPLDGRAVPEAVVQGYVSAAAGRGARVRQGRAVTGIRRTESGAICGVETTKGTIHTDTVICAAGVWSKEVAAHVGVALPVEPEVHWVFFSSKEGGVPSDIPFTIDFASGFYLTREHHGMLFGGRAAKIEELVEPAVRRLPLMADIEVESSWWGYYDMSPDHNAIIGAAQEAEGFYFATGFSGHGFQQCPAVGEHLAELIVGREPTLDMSPFGLERFADGAARLEPFYI</sequence>
<reference evidence="4" key="2">
    <citation type="submission" date="2010-01" db="EMBL/GenBank/DDBJ databases">
        <title>The complete genome of Conexibacter woesei DSM 14684.</title>
        <authorList>
            <consortium name="US DOE Joint Genome Institute (JGI-PGF)"/>
            <person name="Lucas S."/>
            <person name="Copeland A."/>
            <person name="Lapidus A."/>
            <person name="Glavina del Rio T."/>
            <person name="Dalin E."/>
            <person name="Tice H."/>
            <person name="Bruce D."/>
            <person name="Goodwin L."/>
            <person name="Pitluck S."/>
            <person name="Kyrpides N."/>
            <person name="Mavromatis K."/>
            <person name="Ivanova N."/>
            <person name="Mikhailova N."/>
            <person name="Chertkov O."/>
            <person name="Brettin T."/>
            <person name="Detter J.C."/>
            <person name="Han C."/>
            <person name="Larimer F."/>
            <person name="Land M."/>
            <person name="Hauser L."/>
            <person name="Markowitz V."/>
            <person name="Cheng J.-F."/>
            <person name="Hugenholtz P."/>
            <person name="Woyke T."/>
            <person name="Wu D."/>
            <person name="Pukall R."/>
            <person name="Steenblock K."/>
            <person name="Schneider S."/>
            <person name="Klenk H.-P."/>
            <person name="Eisen J.A."/>
        </authorList>
    </citation>
    <scope>NUCLEOTIDE SEQUENCE [LARGE SCALE GENOMIC DNA]</scope>
    <source>
        <strain evidence="4">DSM 14684 / CIP 108061 / JCM 11494 / NBRC 100937 / ID131577</strain>
    </source>
</reference>
<dbReference type="HOGENOM" id="CLU_007884_4_1_11"/>
<dbReference type="Gene3D" id="3.50.50.60">
    <property type="entry name" value="FAD/NAD(P)-binding domain"/>
    <property type="match status" value="1"/>
</dbReference>
<organism evidence="3 4">
    <name type="scientific">Conexibacter woesei (strain DSM 14684 / CCUG 47730 / CIP 108061 / JCM 11494 / NBRC 100937 / ID131577)</name>
    <dbReference type="NCBI Taxonomy" id="469383"/>
    <lineage>
        <taxon>Bacteria</taxon>
        <taxon>Bacillati</taxon>
        <taxon>Actinomycetota</taxon>
        <taxon>Thermoleophilia</taxon>
        <taxon>Solirubrobacterales</taxon>
        <taxon>Conexibacteraceae</taxon>
        <taxon>Conexibacter</taxon>
    </lineage>
</organism>
<evidence type="ECO:0000259" key="2">
    <source>
        <dbReference type="Pfam" id="PF01266"/>
    </source>
</evidence>
<dbReference type="OrthoDB" id="9806452at2"/>
<dbReference type="SMR" id="D3F3L6"/>
<evidence type="ECO:0000256" key="1">
    <source>
        <dbReference type="ARBA" id="ARBA00023002"/>
    </source>
</evidence>
<keyword evidence="1" id="KW-0560">Oxidoreductase</keyword>
<dbReference type="Gene3D" id="3.30.9.10">
    <property type="entry name" value="D-Amino Acid Oxidase, subunit A, domain 2"/>
    <property type="match status" value="1"/>
</dbReference>
<dbReference type="Proteomes" id="UP000008229">
    <property type="component" value="Chromosome"/>
</dbReference>
<dbReference type="KEGG" id="cwo:Cwoe_3964"/>
<name>D3F3L6_CONWI</name>